<feature type="region of interest" description="Disordered" evidence="6">
    <location>
        <begin position="288"/>
        <end position="347"/>
    </location>
</feature>
<dbReference type="Proteomes" id="UP000696280">
    <property type="component" value="Unassembled WGS sequence"/>
</dbReference>
<evidence type="ECO:0000256" key="6">
    <source>
        <dbReference type="SAM" id="MobiDB-lite"/>
    </source>
</evidence>
<dbReference type="AlphaFoldDB" id="A0A9N9PNC1"/>
<dbReference type="PANTHER" id="PTHR33048:SF108">
    <property type="entry name" value="INTEGRAL MEMBRANE PROTEIN"/>
    <property type="match status" value="1"/>
</dbReference>
<feature type="compositionally biased region" description="Polar residues" evidence="6">
    <location>
        <begin position="288"/>
        <end position="297"/>
    </location>
</feature>
<feature type="transmembrane region" description="Helical" evidence="7">
    <location>
        <begin position="105"/>
        <end position="123"/>
    </location>
</feature>
<feature type="transmembrane region" description="Helical" evidence="7">
    <location>
        <begin position="57"/>
        <end position="77"/>
    </location>
</feature>
<feature type="transmembrane region" description="Helical" evidence="7">
    <location>
        <begin position="216"/>
        <end position="234"/>
    </location>
</feature>
<evidence type="ECO:0000256" key="3">
    <source>
        <dbReference type="ARBA" id="ARBA00022989"/>
    </source>
</evidence>
<keyword evidence="3 7" id="KW-1133">Transmembrane helix</keyword>
<name>A0A9N9PNC1_9HELO</name>
<organism evidence="9 10">
    <name type="scientific">Hymenoscyphus fraxineus</name>
    <dbReference type="NCBI Taxonomy" id="746836"/>
    <lineage>
        <taxon>Eukaryota</taxon>
        <taxon>Fungi</taxon>
        <taxon>Dikarya</taxon>
        <taxon>Ascomycota</taxon>
        <taxon>Pezizomycotina</taxon>
        <taxon>Leotiomycetes</taxon>
        <taxon>Helotiales</taxon>
        <taxon>Helotiaceae</taxon>
        <taxon>Hymenoscyphus</taxon>
    </lineage>
</organism>
<evidence type="ECO:0000313" key="9">
    <source>
        <dbReference type="EMBL" id="CAG8949850.1"/>
    </source>
</evidence>
<proteinExistence type="inferred from homology"/>
<comment type="similarity">
    <text evidence="5">Belongs to the SAT4 family.</text>
</comment>
<keyword evidence="4 7" id="KW-0472">Membrane</keyword>
<feature type="domain" description="Rhodopsin" evidence="8">
    <location>
        <begin position="41"/>
        <end position="278"/>
    </location>
</feature>
<sequence>MAMDLPKSSIPGNQHPSDIVCKLNVVVGILSIALIVPVVVLRIWVRRNLQGGMHLEDWVCISATFFFIGYCANTTTLSNDGGGMHIWDVSNNQYRRFLFGMWRNTLLYGPAALLIKITLLLIFTRIWAPIRIAVISINIFMVSLLIYYITMLVIKVMICEPVHAFWDLSVRGHCWDINGIFLADAIVSVTTDIAILLIPIPLIWDLRVSLVKKIKLFGILGAGGFAAAASVARLRKVTTMFTDPDKTLTLVEFSMLGILELFLGILCASFPALNALIMRLLGRSNSTETLGSNMKGSQRSDEENQSNPDSSANLEKTKSVIVVDNTHGKEDSNAISPSRGRPPMVGAASCDYLLGGIPQKQ</sequence>
<feature type="transmembrane region" description="Helical" evidence="7">
    <location>
        <begin position="25"/>
        <end position="45"/>
    </location>
</feature>
<dbReference type="GO" id="GO:0016020">
    <property type="term" value="C:membrane"/>
    <property type="evidence" value="ECO:0007669"/>
    <property type="project" value="UniProtKB-SubCell"/>
</dbReference>
<keyword evidence="2 7" id="KW-0812">Transmembrane</keyword>
<comment type="subcellular location">
    <subcellularLocation>
        <location evidence="1">Membrane</location>
        <topology evidence="1">Multi-pass membrane protein</topology>
    </subcellularLocation>
</comment>
<dbReference type="InterPro" id="IPR049326">
    <property type="entry name" value="Rhodopsin_dom_fungi"/>
</dbReference>
<comment type="caution">
    <text evidence="9">The sequence shown here is derived from an EMBL/GenBank/DDBJ whole genome shotgun (WGS) entry which is preliminary data.</text>
</comment>
<feature type="transmembrane region" description="Helical" evidence="7">
    <location>
        <begin position="135"/>
        <end position="158"/>
    </location>
</feature>
<dbReference type="PANTHER" id="PTHR33048">
    <property type="entry name" value="PTH11-LIKE INTEGRAL MEMBRANE PROTEIN (AFU_ORTHOLOGUE AFUA_5G11245)"/>
    <property type="match status" value="1"/>
</dbReference>
<keyword evidence="10" id="KW-1185">Reference proteome</keyword>
<dbReference type="OrthoDB" id="2496787at2759"/>
<evidence type="ECO:0000256" key="7">
    <source>
        <dbReference type="SAM" id="Phobius"/>
    </source>
</evidence>
<dbReference type="Pfam" id="PF20684">
    <property type="entry name" value="Fung_rhodopsin"/>
    <property type="match status" value="1"/>
</dbReference>
<evidence type="ECO:0000313" key="10">
    <source>
        <dbReference type="Proteomes" id="UP000696280"/>
    </source>
</evidence>
<evidence type="ECO:0000256" key="5">
    <source>
        <dbReference type="ARBA" id="ARBA00038359"/>
    </source>
</evidence>
<evidence type="ECO:0000259" key="8">
    <source>
        <dbReference type="Pfam" id="PF20684"/>
    </source>
</evidence>
<feature type="transmembrane region" description="Helical" evidence="7">
    <location>
        <begin position="178"/>
        <end position="204"/>
    </location>
</feature>
<evidence type="ECO:0000256" key="2">
    <source>
        <dbReference type="ARBA" id="ARBA00022692"/>
    </source>
</evidence>
<feature type="transmembrane region" description="Helical" evidence="7">
    <location>
        <begin position="254"/>
        <end position="277"/>
    </location>
</feature>
<reference evidence="9" key="1">
    <citation type="submission" date="2021-07" db="EMBL/GenBank/DDBJ databases">
        <authorList>
            <person name="Durling M."/>
        </authorList>
    </citation>
    <scope>NUCLEOTIDE SEQUENCE</scope>
</reference>
<evidence type="ECO:0000256" key="4">
    <source>
        <dbReference type="ARBA" id="ARBA00023136"/>
    </source>
</evidence>
<feature type="compositionally biased region" description="Polar residues" evidence="6">
    <location>
        <begin position="305"/>
        <end position="314"/>
    </location>
</feature>
<accession>A0A9N9PNC1</accession>
<protein>
    <recommendedName>
        <fullName evidence="8">Rhodopsin domain-containing protein</fullName>
    </recommendedName>
</protein>
<gene>
    <name evidence="9" type="ORF">HYFRA_00004177</name>
</gene>
<dbReference type="EMBL" id="CAJVRL010000025">
    <property type="protein sequence ID" value="CAG8949850.1"/>
    <property type="molecule type" value="Genomic_DNA"/>
</dbReference>
<dbReference type="InterPro" id="IPR052337">
    <property type="entry name" value="SAT4-like"/>
</dbReference>
<evidence type="ECO:0000256" key="1">
    <source>
        <dbReference type="ARBA" id="ARBA00004141"/>
    </source>
</evidence>